<dbReference type="InterPro" id="IPR013783">
    <property type="entry name" value="Ig-like_fold"/>
</dbReference>
<dbReference type="SMART" id="SM00409">
    <property type="entry name" value="IG"/>
    <property type="match status" value="2"/>
</dbReference>
<dbReference type="InterPro" id="IPR007110">
    <property type="entry name" value="Ig-like_dom"/>
</dbReference>
<keyword evidence="1" id="KW-0812">Transmembrane</keyword>
<dbReference type="PROSITE" id="PS50835">
    <property type="entry name" value="IG_LIKE"/>
    <property type="match status" value="2"/>
</dbReference>
<keyword evidence="4" id="KW-1185">Reference proteome</keyword>
<evidence type="ECO:0000313" key="4">
    <source>
        <dbReference type="Proteomes" id="UP000830375"/>
    </source>
</evidence>
<dbReference type="InterPro" id="IPR036179">
    <property type="entry name" value="Ig-like_dom_sf"/>
</dbReference>
<reference evidence="3 4" key="1">
    <citation type="submission" date="2022-01" db="EMBL/GenBank/DDBJ databases">
        <title>A high-quality chromosome-level genome assembly of rohu carp, Labeo rohita.</title>
        <authorList>
            <person name="Arick M.A. II"/>
            <person name="Hsu C.-Y."/>
            <person name="Magbanua Z."/>
            <person name="Pechanova O."/>
            <person name="Grover C."/>
            <person name="Miller E."/>
            <person name="Thrash A."/>
            <person name="Ezzel L."/>
            <person name="Alam S."/>
            <person name="Benzie J."/>
            <person name="Hamilton M."/>
            <person name="Karsi A."/>
            <person name="Lawrence M.L."/>
            <person name="Peterson D.G."/>
        </authorList>
    </citation>
    <scope>NUCLEOTIDE SEQUENCE [LARGE SCALE GENOMIC DNA]</scope>
    <source>
        <strain evidence="4">BAU-BD-2019</strain>
        <tissue evidence="3">Blood</tissue>
    </source>
</reference>
<protein>
    <submittedName>
        <fullName evidence="3">Sialoadhesin</fullName>
    </submittedName>
</protein>
<dbReference type="EMBL" id="JACTAM010002299">
    <property type="protein sequence ID" value="KAI2645251.1"/>
    <property type="molecule type" value="Genomic_DNA"/>
</dbReference>
<keyword evidence="1" id="KW-0472">Membrane</keyword>
<feature type="domain" description="Ig-like" evidence="2">
    <location>
        <begin position="194"/>
        <end position="297"/>
    </location>
</feature>
<dbReference type="Proteomes" id="UP000830375">
    <property type="component" value="Unassembled WGS sequence"/>
</dbReference>
<accession>A0ABQ8L6A9</accession>
<sequence>MVFLFVPVQVHMQQRYYIKLPTRITALSGSCMQIPCTFDAPEDILKNTNTIFGCWIKKNPAVFNPDGLVVFNGSTNITKGFNHIEILGNLSQRECTTVFYNVMNNHTDNYYFMVEMKNPEDWKLTYAKRPVYISVSNVPELPILTPTHLQPVMEKSTVNLSCSAKAPCPKQPPTISWSNIPESANITTWIQEKPDKTQSVFSHVTFKASHTDHRKNISCTATYPRNISNDSTVETTVMLQVLKASPNEINYTWYKHGQEKELDFGEQRTFNVDRRSGGWYFCTAKNIHGNQTSEEIQLIVAESLIITELLIIGCVGGISAFLFIFVLVILFRRLRKVKASIIRETDVSDQGQEKHVQVNSVYVNSVFLMGEELEMPKDENDINYYEEIDFSSAQTKSTTEKISGQEMIYANDIVCGSGKD</sequence>
<comment type="caution">
    <text evidence="3">The sequence shown here is derived from an EMBL/GenBank/DDBJ whole genome shotgun (WGS) entry which is preliminary data.</text>
</comment>
<gene>
    <name evidence="3" type="ORF">H4Q32_029549</name>
</gene>
<name>A0ABQ8L6A9_LABRO</name>
<feature type="transmembrane region" description="Helical" evidence="1">
    <location>
        <begin position="309"/>
        <end position="331"/>
    </location>
</feature>
<evidence type="ECO:0000313" key="3">
    <source>
        <dbReference type="EMBL" id="KAI2645251.1"/>
    </source>
</evidence>
<proteinExistence type="predicted"/>
<keyword evidence="1" id="KW-1133">Transmembrane helix</keyword>
<dbReference type="Gene3D" id="2.60.40.10">
    <property type="entry name" value="Immunoglobulins"/>
    <property type="match status" value="3"/>
</dbReference>
<feature type="domain" description="Ig-like" evidence="2">
    <location>
        <begin position="139"/>
        <end position="177"/>
    </location>
</feature>
<dbReference type="PANTHER" id="PTHR46484:SF8">
    <property type="entry name" value="B-CELL RECEPTOR CD22-LIKE-RELATED"/>
    <property type="match status" value="1"/>
</dbReference>
<organism evidence="3 4">
    <name type="scientific">Labeo rohita</name>
    <name type="common">Indian major carp</name>
    <name type="synonym">Cyprinus rohita</name>
    <dbReference type="NCBI Taxonomy" id="84645"/>
    <lineage>
        <taxon>Eukaryota</taxon>
        <taxon>Metazoa</taxon>
        <taxon>Chordata</taxon>
        <taxon>Craniata</taxon>
        <taxon>Vertebrata</taxon>
        <taxon>Euteleostomi</taxon>
        <taxon>Actinopterygii</taxon>
        <taxon>Neopterygii</taxon>
        <taxon>Teleostei</taxon>
        <taxon>Ostariophysi</taxon>
        <taxon>Cypriniformes</taxon>
        <taxon>Cyprinidae</taxon>
        <taxon>Labeoninae</taxon>
        <taxon>Labeonini</taxon>
        <taxon>Labeo</taxon>
    </lineage>
</organism>
<dbReference type="PANTHER" id="PTHR46484">
    <property type="entry name" value="SI:CH211-171H4.5-RELATED"/>
    <property type="match status" value="1"/>
</dbReference>
<dbReference type="SUPFAM" id="SSF48726">
    <property type="entry name" value="Immunoglobulin"/>
    <property type="match status" value="2"/>
</dbReference>
<dbReference type="InterPro" id="IPR003599">
    <property type="entry name" value="Ig_sub"/>
</dbReference>
<evidence type="ECO:0000259" key="2">
    <source>
        <dbReference type="PROSITE" id="PS50835"/>
    </source>
</evidence>
<evidence type="ECO:0000256" key="1">
    <source>
        <dbReference type="SAM" id="Phobius"/>
    </source>
</evidence>